<dbReference type="RefSeq" id="WP_229533791.1">
    <property type="nucleotide sequence ID" value="NZ_JAJHJB010000002.1"/>
</dbReference>
<dbReference type="PANTHER" id="PTHR10192">
    <property type="entry name" value="MOLYBDOPTERIN BIOSYNTHESIS PROTEIN"/>
    <property type="match status" value="1"/>
</dbReference>
<dbReference type="SUPFAM" id="SSF53218">
    <property type="entry name" value="Molybdenum cofactor biosynthesis proteins"/>
    <property type="match status" value="1"/>
</dbReference>
<evidence type="ECO:0000313" key="4">
    <source>
        <dbReference type="Proteomes" id="UP001165492"/>
    </source>
</evidence>
<dbReference type="EC" id="2.10.1.1" evidence="1"/>
<organism evidence="3 4">
    <name type="scientific">Pelosinus baikalensis</name>
    <dbReference type="NCBI Taxonomy" id="2892015"/>
    <lineage>
        <taxon>Bacteria</taxon>
        <taxon>Bacillati</taxon>
        <taxon>Bacillota</taxon>
        <taxon>Negativicutes</taxon>
        <taxon>Selenomonadales</taxon>
        <taxon>Sporomusaceae</taxon>
        <taxon>Pelosinus</taxon>
    </lineage>
</organism>
<dbReference type="InterPro" id="IPR038987">
    <property type="entry name" value="MoeA-like"/>
</dbReference>
<comment type="catalytic activity">
    <reaction evidence="1">
        <text>adenylyl-molybdopterin + molybdate = Mo-molybdopterin + AMP + H(+)</text>
        <dbReference type="Rhea" id="RHEA:35047"/>
        <dbReference type="ChEBI" id="CHEBI:15378"/>
        <dbReference type="ChEBI" id="CHEBI:36264"/>
        <dbReference type="ChEBI" id="CHEBI:62727"/>
        <dbReference type="ChEBI" id="CHEBI:71302"/>
        <dbReference type="ChEBI" id="CHEBI:456215"/>
    </reaction>
</comment>
<feature type="domain" description="MoaB/Mog" evidence="2">
    <location>
        <begin position="174"/>
        <end position="306"/>
    </location>
</feature>
<keyword evidence="1" id="KW-0479">Metal-binding</keyword>
<dbReference type="EMBL" id="JAJHJB010000002">
    <property type="protein sequence ID" value="MCC5464291.1"/>
    <property type="molecule type" value="Genomic_DNA"/>
</dbReference>
<dbReference type="InterPro" id="IPR001453">
    <property type="entry name" value="MoaB/Mog_dom"/>
</dbReference>
<proteinExistence type="inferred from homology"/>
<comment type="function">
    <text evidence="1">Catalyzes the insertion of molybdate into adenylated molybdopterin with the concomitant release of AMP.</text>
</comment>
<evidence type="ECO:0000313" key="3">
    <source>
        <dbReference type="EMBL" id="MCC5464291.1"/>
    </source>
</evidence>
<accession>A0ABS8HNS8</accession>
<evidence type="ECO:0000259" key="2">
    <source>
        <dbReference type="SMART" id="SM00852"/>
    </source>
</evidence>
<keyword evidence="1" id="KW-0501">Molybdenum cofactor biosynthesis</keyword>
<gene>
    <name evidence="3" type="ORF">LMF89_02790</name>
</gene>
<protein>
    <recommendedName>
        <fullName evidence="1">Molybdopterin molybdenumtransferase</fullName>
        <ecNumber evidence="1">2.10.1.1</ecNumber>
    </recommendedName>
</protein>
<keyword evidence="4" id="KW-1185">Reference proteome</keyword>
<comment type="caution">
    <text evidence="3">The sequence shown here is derived from an EMBL/GenBank/DDBJ whole genome shotgun (WGS) entry which is preliminary data.</text>
</comment>
<sequence>MRVIPVWEAEGTVLCHDITEIIPGKVAGRAFKKGHVVKKEDISKLLKLGKEHLYVWEVNQNVIHENDAAMRIAKAVAGPGIILTAPIEGKVELKAQIPGMLKINIDALEELNDINEVIVASIHSHQIVSVGEIVAGCRVVPLVIEANKINNVENIGRLSFPVMEIKPLKPLKVGIVTTGSEVYHGRIQDQFGPVLDKKITALGSRVLRQIIVDDAIDMIDNAIKTLIQDGAEMIVTTGGMSVDPDDVTPAGIRSAGGRVVAYGAPVLPGSMFMLAYIGSIPVLGLPGCVMYRKTTIFDLILPRILAGDELNRKDIVRLAHGGLCTNCDPCQYPHCAFGKGN</sequence>
<keyword evidence="1" id="KW-0500">Molybdenum</keyword>
<dbReference type="Proteomes" id="UP001165492">
    <property type="component" value="Unassembled WGS sequence"/>
</dbReference>
<dbReference type="PANTHER" id="PTHR10192:SF28">
    <property type="entry name" value="MOLYBDOPTERIN MOLYBDENUMTRANSFERASE"/>
    <property type="match status" value="1"/>
</dbReference>
<name>A0ABS8HNS8_9FIRM</name>
<reference evidence="3" key="1">
    <citation type="submission" date="2021-11" db="EMBL/GenBank/DDBJ databases">
        <title>Description of a new species Pelosinus isolated from the bottom sediments of Lake Baikal.</title>
        <authorList>
            <person name="Zakharyuk A."/>
        </authorList>
    </citation>
    <scope>NUCLEOTIDE SEQUENCE</scope>
    <source>
        <strain evidence="3">Bkl1</strain>
    </source>
</reference>
<dbReference type="InterPro" id="IPR036425">
    <property type="entry name" value="MoaB/Mog-like_dom_sf"/>
</dbReference>
<comment type="pathway">
    <text evidence="1">Cofactor biosynthesis; molybdopterin biosynthesis.</text>
</comment>
<dbReference type="CDD" id="cd03522">
    <property type="entry name" value="MoeA_like"/>
    <property type="match status" value="1"/>
</dbReference>
<evidence type="ECO:0000256" key="1">
    <source>
        <dbReference type="RuleBase" id="RU365090"/>
    </source>
</evidence>
<dbReference type="Pfam" id="PF00994">
    <property type="entry name" value="MoCF_biosynth"/>
    <property type="match status" value="1"/>
</dbReference>
<keyword evidence="1" id="KW-0808">Transferase</keyword>
<comment type="similarity">
    <text evidence="1">Belongs to the MoeA family.</text>
</comment>
<comment type="cofactor">
    <cofactor evidence="1">
        <name>Mg(2+)</name>
        <dbReference type="ChEBI" id="CHEBI:18420"/>
    </cofactor>
</comment>
<dbReference type="SMART" id="SM00852">
    <property type="entry name" value="MoCF_biosynth"/>
    <property type="match status" value="1"/>
</dbReference>
<keyword evidence="1" id="KW-0460">Magnesium</keyword>
<dbReference type="Gene3D" id="3.40.980.10">
    <property type="entry name" value="MoaB/Mog-like domain"/>
    <property type="match status" value="1"/>
</dbReference>